<organism evidence="2 3">
    <name type="scientific">Cellulomonas cellasea DSM 20118</name>
    <dbReference type="NCBI Taxonomy" id="1408250"/>
    <lineage>
        <taxon>Bacteria</taxon>
        <taxon>Bacillati</taxon>
        <taxon>Actinomycetota</taxon>
        <taxon>Actinomycetes</taxon>
        <taxon>Micrococcales</taxon>
        <taxon>Cellulomonadaceae</taxon>
        <taxon>Cellulomonas</taxon>
    </lineage>
</organism>
<dbReference type="Proteomes" id="UP000029833">
    <property type="component" value="Unassembled WGS sequence"/>
</dbReference>
<evidence type="ECO:0000313" key="3">
    <source>
        <dbReference type="Proteomes" id="UP000029833"/>
    </source>
</evidence>
<gene>
    <name evidence="2" type="ORF">Q760_07555</name>
</gene>
<dbReference type="Pfam" id="PF00497">
    <property type="entry name" value="SBP_bac_3"/>
    <property type="match status" value="1"/>
</dbReference>
<feature type="domain" description="Solute-binding protein family 3/N-terminal" evidence="1">
    <location>
        <begin position="48"/>
        <end position="152"/>
    </location>
</feature>
<evidence type="ECO:0000313" key="2">
    <source>
        <dbReference type="EMBL" id="KGM00581.1"/>
    </source>
</evidence>
<dbReference type="OrthoDB" id="6150901at2"/>
<reference evidence="2 3" key="1">
    <citation type="submission" date="2013-10" db="EMBL/GenBank/DDBJ databases">
        <authorList>
            <person name="Wang G."/>
            <person name="Zhuang W."/>
        </authorList>
    </citation>
    <scope>NUCLEOTIDE SEQUENCE [LARGE SCALE GENOMIC DNA]</scope>
    <source>
        <strain evidence="2 3">DSM 20118</strain>
    </source>
</reference>
<sequence length="160" mass="16696">MTRNFAAAAVAVGLGIVLGGCSVTIPTDPDGTLDELRGGVVRAGASVNPPWTDAEAGAPSGAEVDLVEDFAETLDAQVEWTVAGEEELVAEMERGELDVLVGGLTATSPWADKVALTYPYLTTTGPEGEKELHVMAVPSGENALMTALERFLLDQEVQQP</sequence>
<dbReference type="AlphaFoldDB" id="A0A0A0B5M3"/>
<dbReference type="SUPFAM" id="SSF53850">
    <property type="entry name" value="Periplasmic binding protein-like II"/>
    <property type="match status" value="1"/>
</dbReference>
<protein>
    <submittedName>
        <fullName evidence="2">ABC transporter substrate-binding protein</fullName>
    </submittedName>
</protein>
<dbReference type="PROSITE" id="PS51257">
    <property type="entry name" value="PROKAR_LIPOPROTEIN"/>
    <property type="match status" value="1"/>
</dbReference>
<dbReference type="RefSeq" id="WP_034635069.1">
    <property type="nucleotide sequence ID" value="NZ_AXNT01000190.1"/>
</dbReference>
<dbReference type="EMBL" id="AXNT01000190">
    <property type="protein sequence ID" value="KGM00581.1"/>
    <property type="molecule type" value="Genomic_DNA"/>
</dbReference>
<evidence type="ECO:0000259" key="1">
    <source>
        <dbReference type="Pfam" id="PF00497"/>
    </source>
</evidence>
<name>A0A0A0B5M3_9CELL</name>
<proteinExistence type="predicted"/>
<dbReference type="Gene3D" id="3.40.190.10">
    <property type="entry name" value="Periplasmic binding protein-like II"/>
    <property type="match status" value="1"/>
</dbReference>
<dbReference type="STRING" id="1408250.Q760_07555"/>
<comment type="caution">
    <text evidence="2">The sequence shown here is derived from an EMBL/GenBank/DDBJ whole genome shotgun (WGS) entry which is preliminary data.</text>
</comment>
<keyword evidence="3" id="KW-1185">Reference proteome</keyword>
<dbReference type="InterPro" id="IPR001638">
    <property type="entry name" value="Solute-binding_3/MltF_N"/>
</dbReference>
<accession>A0A0A0B5M3</accession>